<feature type="signal peptide" evidence="1">
    <location>
        <begin position="1"/>
        <end position="25"/>
    </location>
</feature>
<accession>A0A0Q9X9Q6</accession>
<sequence length="64" mass="7164">MYKYVRNTIVLFIIITHSFLSSTLSVSVQTCKASATILYHLAPPLVKTISESICIHTVLQLNQL</sequence>
<dbReference type="KEGG" id="dmo:Dmoj_GI25668"/>
<dbReference type="AlphaFoldDB" id="A0A0Q9X9Q6"/>
<name>A0A0Q9X9Q6_DROMO</name>
<keyword evidence="3" id="KW-1185">Reference proteome</keyword>
<reference evidence="2 3" key="1">
    <citation type="journal article" date="2007" name="Nature">
        <title>Evolution of genes and genomes on the Drosophila phylogeny.</title>
        <authorList>
            <consortium name="Drosophila 12 Genomes Consortium"/>
            <person name="Clark A.G."/>
            <person name="Eisen M.B."/>
            <person name="Smith D.R."/>
            <person name="Bergman C.M."/>
            <person name="Oliver B."/>
            <person name="Markow T.A."/>
            <person name="Kaufman T.C."/>
            <person name="Kellis M."/>
            <person name="Gelbart W."/>
            <person name="Iyer V.N."/>
            <person name="Pollard D.A."/>
            <person name="Sackton T.B."/>
            <person name="Larracuente A.M."/>
            <person name="Singh N.D."/>
            <person name="Abad J.P."/>
            <person name="Abt D.N."/>
            <person name="Adryan B."/>
            <person name="Aguade M."/>
            <person name="Akashi H."/>
            <person name="Anderson W.W."/>
            <person name="Aquadro C.F."/>
            <person name="Ardell D.H."/>
            <person name="Arguello R."/>
            <person name="Artieri C.G."/>
            <person name="Barbash D.A."/>
            <person name="Barker D."/>
            <person name="Barsanti P."/>
            <person name="Batterham P."/>
            <person name="Batzoglou S."/>
            <person name="Begun D."/>
            <person name="Bhutkar A."/>
            <person name="Blanco E."/>
            <person name="Bosak S.A."/>
            <person name="Bradley R.K."/>
            <person name="Brand A.D."/>
            <person name="Brent M.R."/>
            <person name="Brooks A.N."/>
            <person name="Brown R.H."/>
            <person name="Butlin R.K."/>
            <person name="Caggese C."/>
            <person name="Calvi B.R."/>
            <person name="Bernardo de Carvalho A."/>
            <person name="Caspi A."/>
            <person name="Castrezana S."/>
            <person name="Celniker S.E."/>
            <person name="Chang J.L."/>
            <person name="Chapple C."/>
            <person name="Chatterji S."/>
            <person name="Chinwalla A."/>
            <person name="Civetta A."/>
            <person name="Clifton S.W."/>
            <person name="Comeron J.M."/>
            <person name="Costello J.C."/>
            <person name="Coyne J.A."/>
            <person name="Daub J."/>
            <person name="David R.G."/>
            <person name="Delcher A.L."/>
            <person name="Delehaunty K."/>
            <person name="Do C.B."/>
            <person name="Ebling H."/>
            <person name="Edwards K."/>
            <person name="Eickbush T."/>
            <person name="Evans J.D."/>
            <person name="Filipski A."/>
            <person name="Findeiss S."/>
            <person name="Freyhult E."/>
            <person name="Fulton L."/>
            <person name="Fulton R."/>
            <person name="Garcia A.C."/>
            <person name="Gardiner A."/>
            <person name="Garfield D.A."/>
            <person name="Garvin B.E."/>
            <person name="Gibson G."/>
            <person name="Gilbert D."/>
            <person name="Gnerre S."/>
            <person name="Godfrey J."/>
            <person name="Good R."/>
            <person name="Gotea V."/>
            <person name="Gravely B."/>
            <person name="Greenberg A.J."/>
            <person name="Griffiths-Jones S."/>
            <person name="Gross S."/>
            <person name="Guigo R."/>
            <person name="Gustafson E.A."/>
            <person name="Haerty W."/>
            <person name="Hahn M.W."/>
            <person name="Halligan D.L."/>
            <person name="Halpern A.L."/>
            <person name="Halter G.M."/>
            <person name="Han M.V."/>
            <person name="Heger A."/>
            <person name="Hillier L."/>
            <person name="Hinrichs A.S."/>
            <person name="Holmes I."/>
            <person name="Hoskins R.A."/>
            <person name="Hubisz M.J."/>
            <person name="Hultmark D."/>
            <person name="Huntley M.A."/>
            <person name="Jaffe D.B."/>
            <person name="Jagadeeshan S."/>
            <person name="Jeck W.R."/>
            <person name="Johnson J."/>
            <person name="Jones C.D."/>
            <person name="Jordan W.C."/>
            <person name="Karpen G.H."/>
            <person name="Kataoka E."/>
            <person name="Keightley P.D."/>
            <person name="Kheradpour P."/>
            <person name="Kirkness E.F."/>
            <person name="Koerich L.B."/>
            <person name="Kristiansen K."/>
            <person name="Kudrna D."/>
            <person name="Kulathinal R.J."/>
            <person name="Kumar S."/>
            <person name="Kwok R."/>
            <person name="Lander E."/>
            <person name="Langley C.H."/>
            <person name="Lapoint R."/>
            <person name="Lazzaro B.P."/>
            <person name="Lee S.J."/>
            <person name="Levesque L."/>
            <person name="Li R."/>
            <person name="Lin C.F."/>
            <person name="Lin M.F."/>
            <person name="Lindblad-Toh K."/>
            <person name="Llopart A."/>
            <person name="Long M."/>
            <person name="Low L."/>
            <person name="Lozovsky E."/>
            <person name="Lu J."/>
            <person name="Luo M."/>
            <person name="Machado C.A."/>
            <person name="Makalowski W."/>
            <person name="Marzo M."/>
            <person name="Matsuda M."/>
            <person name="Matzkin L."/>
            <person name="McAllister B."/>
            <person name="McBride C.S."/>
            <person name="McKernan B."/>
            <person name="McKernan K."/>
            <person name="Mendez-Lago M."/>
            <person name="Minx P."/>
            <person name="Mollenhauer M.U."/>
            <person name="Montooth K."/>
            <person name="Mount S.M."/>
            <person name="Mu X."/>
            <person name="Myers E."/>
            <person name="Negre B."/>
            <person name="Newfeld S."/>
            <person name="Nielsen R."/>
            <person name="Noor M.A."/>
            <person name="O'Grady P."/>
            <person name="Pachter L."/>
            <person name="Papaceit M."/>
            <person name="Parisi M.J."/>
            <person name="Parisi M."/>
            <person name="Parts L."/>
            <person name="Pedersen J.S."/>
            <person name="Pesole G."/>
            <person name="Phillippy A.M."/>
            <person name="Ponting C.P."/>
            <person name="Pop M."/>
            <person name="Porcelli D."/>
            <person name="Powell J.R."/>
            <person name="Prohaska S."/>
            <person name="Pruitt K."/>
            <person name="Puig M."/>
            <person name="Quesneville H."/>
            <person name="Ram K.R."/>
            <person name="Rand D."/>
            <person name="Rasmussen M.D."/>
            <person name="Reed L.K."/>
            <person name="Reenan R."/>
            <person name="Reily A."/>
            <person name="Remington K.A."/>
            <person name="Rieger T.T."/>
            <person name="Ritchie M.G."/>
            <person name="Robin C."/>
            <person name="Rogers Y.H."/>
            <person name="Rohde C."/>
            <person name="Rozas J."/>
            <person name="Rubenfield M.J."/>
            <person name="Ruiz A."/>
            <person name="Russo S."/>
            <person name="Salzberg S.L."/>
            <person name="Sanchez-Gracia A."/>
            <person name="Saranga D.J."/>
            <person name="Sato H."/>
            <person name="Schaeffer S.W."/>
            <person name="Schatz M.C."/>
            <person name="Schlenke T."/>
            <person name="Schwartz R."/>
            <person name="Segarra C."/>
            <person name="Singh R.S."/>
            <person name="Sirot L."/>
            <person name="Sirota M."/>
            <person name="Sisneros N.B."/>
            <person name="Smith C.D."/>
            <person name="Smith T.F."/>
            <person name="Spieth J."/>
            <person name="Stage D.E."/>
            <person name="Stark A."/>
            <person name="Stephan W."/>
            <person name="Strausberg R.L."/>
            <person name="Strempel S."/>
            <person name="Sturgill D."/>
            <person name="Sutton G."/>
            <person name="Sutton G.G."/>
            <person name="Tao W."/>
            <person name="Teichmann S."/>
            <person name="Tobari Y.N."/>
            <person name="Tomimura Y."/>
            <person name="Tsolas J.M."/>
            <person name="Valente V.L."/>
            <person name="Venter E."/>
            <person name="Venter J.C."/>
            <person name="Vicario S."/>
            <person name="Vieira F.G."/>
            <person name="Vilella A.J."/>
            <person name="Villasante A."/>
            <person name="Walenz B."/>
            <person name="Wang J."/>
            <person name="Wasserman M."/>
            <person name="Watts T."/>
            <person name="Wilson D."/>
            <person name="Wilson R.K."/>
            <person name="Wing R.A."/>
            <person name="Wolfner M.F."/>
            <person name="Wong A."/>
            <person name="Wong G.K."/>
            <person name="Wu C.I."/>
            <person name="Wu G."/>
            <person name="Yamamoto D."/>
            <person name="Yang H.P."/>
            <person name="Yang S.P."/>
            <person name="Yorke J.A."/>
            <person name="Yoshida K."/>
            <person name="Zdobnov E."/>
            <person name="Zhang P."/>
            <person name="Zhang Y."/>
            <person name="Zimin A.V."/>
            <person name="Baldwin J."/>
            <person name="Abdouelleil A."/>
            <person name="Abdulkadir J."/>
            <person name="Abebe A."/>
            <person name="Abera B."/>
            <person name="Abreu J."/>
            <person name="Acer S.C."/>
            <person name="Aftuck L."/>
            <person name="Alexander A."/>
            <person name="An P."/>
            <person name="Anderson E."/>
            <person name="Anderson S."/>
            <person name="Arachi H."/>
            <person name="Azer M."/>
            <person name="Bachantsang P."/>
            <person name="Barry A."/>
            <person name="Bayul T."/>
            <person name="Berlin A."/>
            <person name="Bessette D."/>
            <person name="Bloom T."/>
            <person name="Blye J."/>
            <person name="Boguslavskiy L."/>
            <person name="Bonnet C."/>
            <person name="Boukhgalter B."/>
            <person name="Bourzgui I."/>
            <person name="Brown A."/>
            <person name="Cahill P."/>
            <person name="Channer S."/>
            <person name="Cheshatsang Y."/>
            <person name="Chuda L."/>
            <person name="Citroen M."/>
            <person name="Collymore A."/>
            <person name="Cooke P."/>
            <person name="Costello M."/>
            <person name="D'Aco K."/>
            <person name="Daza R."/>
            <person name="De Haan G."/>
            <person name="DeGray S."/>
            <person name="DeMaso C."/>
            <person name="Dhargay N."/>
            <person name="Dooley K."/>
            <person name="Dooley E."/>
            <person name="Doricent M."/>
            <person name="Dorje P."/>
            <person name="Dorjee K."/>
            <person name="Dupes A."/>
            <person name="Elong R."/>
            <person name="Falk J."/>
            <person name="Farina A."/>
            <person name="Faro S."/>
            <person name="Ferguson D."/>
            <person name="Fisher S."/>
            <person name="Foley C.D."/>
            <person name="Franke A."/>
            <person name="Friedrich D."/>
            <person name="Gadbois L."/>
            <person name="Gearin G."/>
            <person name="Gearin C.R."/>
            <person name="Giannoukos G."/>
            <person name="Goode T."/>
            <person name="Graham J."/>
            <person name="Grandbois E."/>
            <person name="Grewal S."/>
            <person name="Gyaltsen K."/>
            <person name="Hafez N."/>
            <person name="Hagos B."/>
            <person name="Hall J."/>
            <person name="Henson C."/>
            <person name="Hollinger A."/>
            <person name="Honan T."/>
            <person name="Huard M.D."/>
            <person name="Hughes L."/>
            <person name="Hurhula B."/>
            <person name="Husby M.E."/>
            <person name="Kamat A."/>
            <person name="Kanga B."/>
            <person name="Kashin S."/>
            <person name="Khazanovich D."/>
            <person name="Kisner P."/>
            <person name="Lance K."/>
            <person name="Lara M."/>
            <person name="Lee W."/>
            <person name="Lennon N."/>
            <person name="Letendre F."/>
            <person name="LeVine R."/>
            <person name="Lipovsky A."/>
            <person name="Liu X."/>
            <person name="Liu J."/>
            <person name="Liu S."/>
            <person name="Lokyitsang T."/>
            <person name="Lokyitsang Y."/>
            <person name="Lubonja R."/>
            <person name="Lui A."/>
            <person name="MacDonald P."/>
            <person name="Magnisalis V."/>
            <person name="Maru K."/>
            <person name="Matthews C."/>
            <person name="McCusker W."/>
            <person name="McDonough S."/>
            <person name="Mehta T."/>
            <person name="Meldrim J."/>
            <person name="Meneus L."/>
            <person name="Mihai O."/>
            <person name="Mihalev A."/>
            <person name="Mihova T."/>
            <person name="Mittelman R."/>
            <person name="Mlenga V."/>
            <person name="Montmayeur A."/>
            <person name="Mulrain L."/>
            <person name="Navidi A."/>
            <person name="Naylor J."/>
            <person name="Negash T."/>
            <person name="Nguyen T."/>
            <person name="Nguyen N."/>
            <person name="Nicol R."/>
            <person name="Norbu C."/>
            <person name="Norbu N."/>
            <person name="Novod N."/>
            <person name="O'Neill B."/>
            <person name="Osman S."/>
            <person name="Markiewicz E."/>
            <person name="Oyono O.L."/>
            <person name="Patti C."/>
            <person name="Phunkhang P."/>
            <person name="Pierre F."/>
            <person name="Priest M."/>
            <person name="Raghuraman S."/>
            <person name="Rege F."/>
            <person name="Reyes R."/>
            <person name="Rise C."/>
            <person name="Rogov P."/>
            <person name="Ross K."/>
            <person name="Ryan E."/>
            <person name="Settipalli S."/>
            <person name="Shea T."/>
            <person name="Sherpa N."/>
            <person name="Shi L."/>
            <person name="Shih D."/>
            <person name="Sparrow T."/>
            <person name="Spaulding J."/>
            <person name="Stalker J."/>
            <person name="Stange-Thomann N."/>
            <person name="Stavropoulos S."/>
            <person name="Stone C."/>
            <person name="Strader C."/>
            <person name="Tesfaye S."/>
            <person name="Thomson T."/>
            <person name="Thoulutsang Y."/>
            <person name="Thoulutsang D."/>
            <person name="Topham K."/>
            <person name="Topping I."/>
            <person name="Tsamla T."/>
            <person name="Vassiliev H."/>
            <person name="Vo A."/>
            <person name="Wangchuk T."/>
            <person name="Wangdi T."/>
            <person name="Weiand M."/>
            <person name="Wilkinson J."/>
            <person name="Wilson A."/>
            <person name="Yadav S."/>
            <person name="Young G."/>
            <person name="Yu Q."/>
            <person name="Zembek L."/>
            <person name="Zhong D."/>
            <person name="Zimmer A."/>
            <person name="Zwirko Z."/>
            <person name="Jaffe D.B."/>
            <person name="Alvarez P."/>
            <person name="Brockman W."/>
            <person name="Butler J."/>
            <person name="Chin C."/>
            <person name="Gnerre S."/>
            <person name="Grabherr M."/>
            <person name="Kleber M."/>
            <person name="Mauceli E."/>
            <person name="MacCallum I."/>
        </authorList>
    </citation>
    <scope>NUCLEOTIDE SEQUENCE [LARGE SCALE GENOMIC DNA]</scope>
    <source>
        <strain evidence="3">Tucson 15081-1352.22</strain>
    </source>
</reference>
<evidence type="ECO:0000313" key="2">
    <source>
        <dbReference type="EMBL" id="KRG04869.1"/>
    </source>
</evidence>
<keyword evidence="1" id="KW-0732">Signal</keyword>
<feature type="chain" id="PRO_5006387688" evidence="1">
    <location>
        <begin position="26"/>
        <end position="64"/>
    </location>
</feature>
<dbReference type="InParanoid" id="A0A0Q9X9Q6"/>
<dbReference type="EMBL" id="CH933808">
    <property type="protein sequence ID" value="KRG04869.1"/>
    <property type="molecule type" value="Genomic_DNA"/>
</dbReference>
<gene>
    <name evidence="2" type="primary">Dmoj\GI25668</name>
    <name evidence="2" type="ORF">Dmoj_GI25668</name>
</gene>
<protein>
    <submittedName>
        <fullName evidence="2">Uncharacterized protein</fullName>
    </submittedName>
</protein>
<dbReference type="Proteomes" id="UP000009192">
    <property type="component" value="Unassembled WGS sequence"/>
</dbReference>
<organism evidence="2 3">
    <name type="scientific">Drosophila mojavensis</name>
    <name type="common">Fruit fly</name>
    <dbReference type="NCBI Taxonomy" id="7230"/>
    <lineage>
        <taxon>Eukaryota</taxon>
        <taxon>Metazoa</taxon>
        <taxon>Ecdysozoa</taxon>
        <taxon>Arthropoda</taxon>
        <taxon>Hexapoda</taxon>
        <taxon>Insecta</taxon>
        <taxon>Pterygota</taxon>
        <taxon>Neoptera</taxon>
        <taxon>Endopterygota</taxon>
        <taxon>Diptera</taxon>
        <taxon>Brachycera</taxon>
        <taxon>Muscomorpha</taxon>
        <taxon>Ephydroidea</taxon>
        <taxon>Drosophilidae</taxon>
        <taxon>Drosophila</taxon>
    </lineage>
</organism>
<evidence type="ECO:0000256" key="1">
    <source>
        <dbReference type="SAM" id="SignalP"/>
    </source>
</evidence>
<evidence type="ECO:0000313" key="3">
    <source>
        <dbReference type="Proteomes" id="UP000009192"/>
    </source>
</evidence>
<proteinExistence type="predicted"/>